<comment type="caution">
    <text evidence="9">The sequence shown here is derived from an EMBL/GenBank/DDBJ whole genome shotgun (WGS) entry which is preliminary data.</text>
</comment>
<accession>A0A1F6V1T5</accession>
<dbReference type="InterPro" id="IPR003838">
    <property type="entry name" value="ABC3_permease_C"/>
</dbReference>
<feature type="transmembrane region" description="Helical" evidence="7">
    <location>
        <begin position="393"/>
        <end position="412"/>
    </location>
</feature>
<sequence length="427" mass="47086">MEKGIDRSNKFGNTLKVGWFLAKRQIKGSNKATTLLIIFIMMLTFLNLVVVSGILVGLIEGGNIANREQYTGDVIIKTLPGEKDIGKTYEITNTLEKMSGVEYFSVRYFEGGQIEANYKTRRDFDTLQDLVSTQITGINIKNEEELSNISDYIVEGEFLKEGESGYIIMGSSLLRRYSADFGDYFASLEGVYPGEEVKVTVGDNTRTFIVKGILDSKVGEVSLRAFITEEDFWRLSDRPGLNGNEISISIIPGATLTSTELKSNLIKAGFENQGKIQTALEAIPDFLNQIKIAFSLLGNVIGLIGIAVASITIFIVIFINAVTRRKYIGIMKGIGISERAIEISYIFQSIFYATLGGLLGLLLVYGGLVPLFLAHPLDFPFSDGILVAPVPDTTFKFFLLLLVTLIAGYIPARRIVKKNTLDSILGR</sequence>
<evidence type="ECO:0000259" key="8">
    <source>
        <dbReference type="Pfam" id="PF02687"/>
    </source>
</evidence>
<evidence type="ECO:0000256" key="1">
    <source>
        <dbReference type="ARBA" id="ARBA00004651"/>
    </source>
</evidence>
<evidence type="ECO:0000313" key="10">
    <source>
        <dbReference type="Proteomes" id="UP000178985"/>
    </source>
</evidence>
<gene>
    <name evidence="9" type="ORF">A2733_00565</name>
</gene>
<evidence type="ECO:0000313" key="9">
    <source>
        <dbReference type="EMBL" id="OGI63640.1"/>
    </source>
</evidence>
<proteinExistence type="inferred from homology"/>
<evidence type="ECO:0000256" key="4">
    <source>
        <dbReference type="ARBA" id="ARBA00022692"/>
    </source>
</evidence>
<feature type="transmembrane region" description="Helical" evidence="7">
    <location>
        <begin position="296"/>
        <end position="322"/>
    </location>
</feature>
<feature type="domain" description="ABC3 transporter permease C-terminal" evidence="8">
    <location>
        <begin position="300"/>
        <end position="419"/>
    </location>
</feature>
<feature type="transmembrane region" description="Helical" evidence="7">
    <location>
        <begin position="33"/>
        <end position="59"/>
    </location>
</feature>
<evidence type="ECO:0000256" key="3">
    <source>
        <dbReference type="ARBA" id="ARBA00022475"/>
    </source>
</evidence>
<comment type="similarity">
    <text evidence="2">Belongs to the ABC-4 integral membrane protein family. LolC/E subfamily.</text>
</comment>
<name>A0A1F6V1T5_9BACT</name>
<dbReference type="PANTHER" id="PTHR30489">
    <property type="entry name" value="LIPOPROTEIN-RELEASING SYSTEM TRANSMEMBRANE PROTEIN LOLE"/>
    <property type="match status" value="1"/>
</dbReference>
<dbReference type="EMBL" id="MFTO01000015">
    <property type="protein sequence ID" value="OGI63640.1"/>
    <property type="molecule type" value="Genomic_DNA"/>
</dbReference>
<evidence type="ECO:0000256" key="2">
    <source>
        <dbReference type="ARBA" id="ARBA00005236"/>
    </source>
</evidence>
<comment type="subcellular location">
    <subcellularLocation>
        <location evidence="1">Cell membrane</location>
        <topology evidence="1">Multi-pass membrane protein</topology>
    </subcellularLocation>
</comment>
<keyword evidence="4 7" id="KW-0812">Transmembrane</keyword>
<dbReference type="GO" id="GO:0098797">
    <property type="term" value="C:plasma membrane protein complex"/>
    <property type="evidence" value="ECO:0007669"/>
    <property type="project" value="TreeGrafter"/>
</dbReference>
<organism evidence="9 10">
    <name type="scientific">Candidatus Nomurabacteria bacterium RIFCSPHIGHO2_01_FULL_40_20</name>
    <dbReference type="NCBI Taxonomy" id="1801738"/>
    <lineage>
        <taxon>Bacteria</taxon>
        <taxon>Candidatus Nomuraibacteriota</taxon>
    </lineage>
</organism>
<reference evidence="9 10" key="1">
    <citation type="journal article" date="2016" name="Nat. Commun.">
        <title>Thousands of microbial genomes shed light on interconnected biogeochemical processes in an aquifer system.</title>
        <authorList>
            <person name="Anantharaman K."/>
            <person name="Brown C.T."/>
            <person name="Hug L.A."/>
            <person name="Sharon I."/>
            <person name="Castelle C.J."/>
            <person name="Probst A.J."/>
            <person name="Thomas B.C."/>
            <person name="Singh A."/>
            <person name="Wilkins M.J."/>
            <person name="Karaoz U."/>
            <person name="Brodie E.L."/>
            <person name="Williams K.H."/>
            <person name="Hubbard S.S."/>
            <person name="Banfield J.F."/>
        </authorList>
    </citation>
    <scope>NUCLEOTIDE SEQUENCE [LARGE SCALE GENOMIC DNA]</scope>
</reference>
<keyword evidence="3" id="KW-1003">Cell membrane</keyword>
<dbReference type="GO" id="GO:0044874">
    <property type="term" value="P:lipoprotein localization to outer membrane"/>
    <property type="evidence" value="ECO:0007669"/>
    <property type="project" value="TreeGrafter"/>
</dbReference>
<dbReference type="Proteomes" id="UP000178985">
    <property type="component" value="Unassembled WGS sequence"/>
</dbReference>
<dbReference type="InterPro" id="IPR051447">
    <property type="entry name" value="Lipoprotein-release_system"/>
</dbReference>
<protein>
    <recommendedName>
        <fullName evidence="8">ABC3 transporter permease C-terminal domain-containing protein</fullName>
    </recommendedName>
</protein>
<evidence type="ECO:0000256" key="6">
    <source>
        <dbReference type="ARBA" id="ARBA00023136"/>
    </source>
</evidence>
<keyword evidence="5 7" id="KW-1133">Transmembrane helix</keyword>
<dbReference type="AlphaFoldDB" id="A0A1F6V1T5"/>
<dbReference type="PANTHER" id="PTHR30489:SF0">
    <property type="entry name" value="LIPOPROTEIN-RELEASING SYSTEM TRANSMEMBRANE PROTEIN LOLE"/>
    <property type="match status" value="1"/>
</dbReference>
<keyword evidence="6 7" id="KW-0472">Membrane</keyword>
<dbReference type="Pfam" id="PF02687">
    <property type="entry name" value="FtsX"/>
    <property type="match status" value="1"/>
</dbReference>
<feature type="transmembrane region" description="Helical" evidence="7">
    <location>
        <begin position="343"/>
        <end position="373"/>
    </location>
</feature>
<evidence type="ECO:0000256" key="7">
    <source>
        <dbReference type="SAM" id="Phobius"/>
    </source>
</evidence>
<evidence type="ECO:0000256" key="5">
    <source>
        <dbReference type="ARBA" id="ARBA00022989"/>
    </source>
</evidence>